<feature type="transmembrane region" description="Helical" evidence="1">
    <location>
        <begin position="29"/>
        <end position="49"/>
    </location>
</feature>
<protein>
    <submittedName>
        <fullName evidence="2">Uncharacterized protein</fullName>
    </submittedName>
</protein>
<organism evidence="2 3">
    <name type="scientific">Stackebrandtia nassauensis (strain DSM 44728 / CIP 108903 / NRRL B-16338 / NBRC 102104 / LLR-40K-21)</name>
    <dbReference type="NCBI Taxonomy" id="446470"/>
    <lineage>
        <taxon>Bacteria</taxon>
        <taxon>Bacillati</taxon>
        <taxon>Actinomycetota</taxon>
        <taxon>Actinomycetes</taxon>
        <taxon>Glycomycetales</taxon>
        <taxon>Glycomycetaceae</taxon>
        <taxon>Stackebrandtia</taxon>
    </lineage>
</organism>
<feature type="transmembrane region" description="Helical" evidence="1">
    <location>
        <begin position="6"/>
        <end position="22"/>
    </location>
</feature>
<accession>D3QAT9</accession>
<gene>
    <name evidence="2" type="ordered locus">Snas_5100</name>
</gene>
<dbReference type="KEGG" id="sna:Snas_5100"/>
<evidence type="ECO:0000313" key="3">
    <source>
        <dbReference type="Proteomes" id="UP000000844"/>
    </source>
</evidence>
<dbReference type="HOGENOM" id="CLU_2847701_0_0_11"/>
<keyword evidence="3" id="KW-1185">Reference proteome</keyword>
<keyword evidence="1" id="KW-1133">Transmembrane helix</keyword>
<dbReference type="Proteomes" id="UP000000844">
    <property type="component" value="Chromosome"/>
</dbReference>
<name>D3QAT9_STANL</name>
<sequence>MENFYVLIGMGMLLAAIVWFVSPRSRWKLRRYAFIAALIALLLALGYHYSTKDDPPGSSSSSAPR</sequence>
<dbReference type="EMBL" id="CP001778">
    <property type="protein sequence ID" value="ADD44735.1"/>
    <property type="molecule type" value="Genomic_DNA"/>
</dbReference>
<reference evidence="2 3" key="1">
    <citation type="journal article" date="2009" name="Stand. Genomic Sci.">
        <title>Complete genome sequence of Stackebrandtia nassauensis type strain (LLR-40K-21).</title>
        <authorList>
            <person name="Munk C."/>
            <person name="Lapidus A."/>
            <person name="Copeland A."/>
            <person name="Jando M."/>
            <person name="Mayilraj S."/>
            <person name="Glavina Del Rio T."/>
            <person name="Nolan M."/>
            <person name="Chen F."/>
            <person name="Lucas S."/>
            <person name="Tice H."/>
            <person name="Cheng J.F."/>
            <person name="Han C."/>
            <person name="Detter J.C."/>
            <person name="Bruce D."/>
            <person name="Goodwin L."/>
            <person name="Chain P."/>
            <person name="Pitluck S."/>
            <person name="Goker M."/>
            <person name="Ovchinikova G."/>
            <person name="Pati A."/>
            <person name="Ivanova N."/>
            <person name="Mavromatis K."/>
            <person name="Chen A."/>
            <person name="Palaniappan K."/>
            <person name="Land M."/>
            <person name="Hauser L."/>
            <person name="Chang Y.J."/>
            <person name="Jeffries C.D."/>
            <person name="Bristow J."/>
            <person name="Eisen J.A."/>
            <person name="Markowitz V."/>
            <person name="Hugenholtz P."/>
            <person name="Kyrpides N.C."/>
            <person name="Klenk H.P."/>
        </authorList>
    </citation>
    <scope>NUCLEOTIDE SEQUENCE [LARGE SCALE GENOMIC DNA]</scope>
    <source>
        <strain evidence="3">DSM 44728 / CIP 108903 / NRRL B-16338 / NBRC 102104 / LLR-40K-21</strain>
    </source>
</reference>
<dbReference type="STRING" id="446470.Snas_5100"/>
<dbReference type="RefSeq" id="WP_013020306.1">
    <property type="nucleotide sequence ID" value="NC_013947.1"/>
</dbReference>
<keyword evidence="1" id="KW-0472">Membrane</keyword>
<evidence type="ECO:0000256" key="1">
    <source>
        <dbReference type="SAM" id="Phobius"/>
    </source>
</evidence>
<proteinExistence type="predicted"/>
<evidence type="ECO:0000313" key="2">
    <source>
        <dbReference type="EMBL" id="ADD44735.1"/>
    </source>
</evidence>
<dbReference type="AlphaFoldDB" id="D3QAT9"/>
<keyword evidence="1" id="KW-0812">Transmembrane</keyword>